<reference evidence="1" key="2">
    <citation type="submission" date="2023-07" db="EMBL/GenBank/DDBJ databases">
        <authorList>
            <person name="Sun H."/>
        </authorList>
    </citation>
    <scope>NUCLEOTIDE SEQUENCE</scope>
    <source>
        <strain evidence="1">05753</strain>
    </source>
</reference>
<gene>
    <name evidence="1" type="ORF">Q2T52_08895</name>
</gene>
<dbReference type="Gene3D" id="3.40.50.150">
    <property type="entry name" value="Vaccinia Virus protein VP39"/>
    <property type="match status" value="1"/>
</dbReference>
<reference evidence="1" key="1">
    <citation type="journal article" date="2015" name="Int. J. Syst. Evol. Microbiol.">
        <title>Rhizobium oryzicola sp. nov., potential plant-growth-promoting endophytic bacteria isolated from rice roots.</title>
        <authorList>
            <person name="Zhang X.X."/>
            <person name="Gao J.S."/>
            <person name="Cao Y.H."/>
            <person name="Sheirdil R.A."/>
            <person name="Wang X.C."/>
            <person name="Zhang L."/>
        </authorList>
    </citation>
    <scope>NUCLEOTIDE SEQUENCE</scope>
    <source>
        <strain evidence="1">05753</strain>
    </source>
</reference>
<name>A0ABT8SVY4_9HYPH</name>
<protein>
    <recommendedName>
        <fullName evidence="3">Class I SAM-dependent methyltransferase</fullName>
    </recommendedName>
</protein>
<organism evidence="1 2">
    <name type="scientific">Rhizobium oryzicola</name>
    <dbReference type="NCBI Taxonomy" id="1232668"/>
    <lineage>
        <taxon>Bacteria</taxon>
        <taxon>Pseudomonadati</taxon>
        <taxon>Pseudomonadota</taxon>
        <taxon>Alphaproteobacteria</taxon>
        <taxon>Hyphomicrobiales</taxon>
        <taxon>Rhizobiaceae</taxon>
        <taxon>Rhizobium/Agrobacterium group</taxon>
        <taxon>Rhizobium</taxon>
    </lineage>
</organism>
<dbReference type="Proteomes" id="UP001169006">
    <property type="component" value="Unassembled WGS sequence"/>
</dbReference>
<evidence type="ECO:0008006" key="3">
    <source>
        <dbReference type="Google" id="ProtNLM"/>
    </source>
</evidence>
<evidence type="ECO:0000313" key="2">
    <source>
        <dbReference type="Proteomes" id="UP001169006"/>
    </source>
</evidence>
<dbReference type="InterPro" id="IPR029063">
    <property type="entry name" value="SAM-dependent_MTases_sf"/>
</dbReference>
<dbReference type="RefSeq" id="WP_302076353.1">
    <property type="nucleotide sequence ID" value="NZ_JAUKWQ010000002.1"/>
</dbReference>
<dbReference type="EMBL" id="JAUKWQ010000002">
    <property type="protein sequence ID" value="MDO1582213.1"/>
    <property type="molecule type" value="Genomic_DNA"/>
</dbReference>
<comment type="caution">
    <text evidence="1">The sequence shown here is derived from an EMBL/GenBank/DDBJ whole genome shotgun (WGS) entry which is preliminary data.</text>
</comment>
<accession>A0ABT8SVY4</accession>
<evidence type="ECO:0000313" key="1">
    <source>
        <dbReference type="EMBL" id="MDO1582213.1"/>
    </source>
</evidence>
<keyword evidence="2" id="KW-1185">Reference proteome</keyword>
<proteinExistence type="predicted"/>
<sequence length="245" mass="28245">MEEKYAYYQSIVGAVDEVIAKVRDLPLQRCYDMQYLEHEFIPSLGLNNEQLEQQPPELGAYFGRGLHLWQYPSQLANYLVWLAHNAKSVHNYTEIGCRWGGTFILVNEWLKRIGAPIEFSLAIDPIAPTPFIQRYREISSSPIIYLEAFSTSEEVKKYFATFRPEMVFIDGDHSLHGVMFDHLLVRTKADIIVHHDVTSDGCPATTLFWSYLKQAETDFDHWEFGQQYDSVQGNFLGLGVLKKKA</sequence>